<dbReference type="GO" id="GO:0006412">
    <property type="term" value="P:translation"/>
    <property type="evidence" value="ECO:0007669"/>
    <property type="project" value="InterPro"/>
</dbReference>
<dbReference type="InterPro" id="IPR035566">
    <property type="entry name" value="Ribosomal_protein_bL20_C"/>
</dbReference>
<dbReference type="EMBL" id="LBOK01000054">
    <property type="protein sequence ID" value="KKP32846.1"/>
    <property type="molecule type" value="Genomic_DNA"/>
</dbReference>
<dbReference type="PRINTS" id="PR00062">
    <property type="entry name" value="RIBOSOMALL20"/>
</dbReference>
<dbReference type="GO" id="GO:1990904">
    <property type="term" value="C:ribonucleoprotein complex"/>
    <property type="evidence" value="ECO:0007669"/>
    <property type="project" value="UniProtKB-KW"/>
</dbReference>
<dbReference type="PATRIC" id="fig|1618475.3.peg.572"/>
<proteinExistence type="inferred from homology"/>
<dbReference type="CDD" id="cd07026">
    <property type="entry name" value="Ribosomal_L20"/>
    <property type="match status" value="1"/>
</dbReference>
<dbReference type="NCBIfam" id="TIGR01032">
    <property type="entry name" value="rplT_bact"/>
    <property type="match status" value="1"/>
</dbReference>
<keyword evidence="5 6" id="KW-0699">rRNA-binding</keyword>
<dbReference type="Proteomes" id="UP000034349">
    <property type="component" value="Unassembled WGS sequence"/>
</dbReference>
<comment type="similarity">
    <text evidence="1 5 6">Belongs to the bacterial ribosomal protein bL20 family.</text>
</comment>
<dbReference type="SUPFAM" id="SSF74731">
    <property type="entry name" value="Ribosomal protein L20"/>
    <property type="match status" value="1"/>
</dbReference>
<dbReference type="GO" id="GO:0005840">
    <property type="term" value="C:ribosome"/>
    <property type="evidence" value="ECO:0007669"/>
    <property type="project" value="UniProtKB-KW"/>
</dbReference>
<dbReference type="AlphaFoldDB" id="A0A0F9Z2I7"/>
<keyword evidence="3 5" id="KW-0687">Ribonucleoprotein</keyword>
<evidence type="ECO:0000313" key="8">
    <source>
        <dbReference type="Proteomes" id="UP000034349"/>
    </source>
</evidence>
<dbReference type="GO" id="GO:0003735">
    <property type="term" value="F:structural constituent of ribosome"/>
    <property type="evidence" value="ECO:0007669"/>
    <property type="project" value="InterPro"/>
</dbReference>
<evidence type="ECO:0000256" key="2">
    <source>
        <dbReference type="ARBA" id="ARBA00022980"/>
    </source>
</evidence>
<dbReference type="GO" id="GO:0019843">
    <property type="term" value="F:rRNA binding"/>
    <property type="evidence" value="ECO:0007669"/>
    <property type="project" value="UniProtKB-UniRule"/>
</dbReference>
<evidence type="ECO:0000256" key="5">
    <source>
        <dbReference type="HAMAP-Rule" id="MF_00382"/>
    </source>
</evidence>
<dbReference type="PANTHER" id="PTHR10986">
    <property type="entry name" value="39S RIBOSOMAL PROTEIN L20"/>
    <property type="match status" value="1"/>
</dbReference>
<comment type="caution">
    <text evidence="7">The sequence shown here is derived from an EMBL/GenBank/DDBJ whole genome shotgun (WGS) entry which is preliminary data.</text>
</comment>
<dbReference type="HAMAP" id="MF_00382">
    <property type="entry name" value="Ribosomal_bL20"/>
    <property type="match status" value="1"/>
</dbReference>
<keyword evidence="2 5" id="KW-0689">Ribosomal protein</keyword>
<accession>A0A0F9Z2I7</accession>
<dbReference type="InterPro" id="IPR005813">
    <property type="entry name" value="Ribosomal_bL20"/>
</dbReference>
<gene>
    <name evidence="5" type="primary">rplT</name>
    <name evidence="7" type="ORF">UR23_C0054G0002</name>
</gene>
<dbReference type="Gene3D" id="1.10.1900.20">
    <property type="entry name" value="Ribosomal protein L20"/>
    <property type="match status" value="1"/>
</dbReference>
<evidence type="ECO:0000256" key="6">
    <source>
        <dbReference type="RuleBase" id="RU000560"/>
    </source>
</evidence>
<name>A0A0F9Z2I7_9BACT</name>
<protein>
    <recommendedName>
        <fullName evidence="4 5">Large ribosomal subunit protein bL20</fullName>
    </recommendedName>
</protein>
<evidence type="ECO:0000256" key="4">
    <source>
        <dbReference type="ARBA" id="ARBA00035172"/>
    </source>
</evidence>
<dbReference type="Gene3D" id="6.10.160.10">
    <property type="match status" value="1"/>
</dbReference>
<evidence type="ECO:0000313" key="7">
    <source>
        <dbReference type="EMBL" id="KKP32846.1"/>
    </source>
</evidence>
<keyword evidence="5 6" id="KW-0694">RNA-binding</keyword>
<sequence length="115" mass="13844">MPRVKRSVNANKRRKNLLKHVKGFKWGRSTKYRAAKEALLHAWTYMYRDRRTKKREFRRLWQIKINAAVNAEGLKYSKFIKELKDKNIELDRKILSDLAQSEPEVFKKIIAEIKN</sequence>
<dbReference type="FunFam" id="1.10.1900.20:FF:000001">
    <property type="entry name" value="50S ribosomal protein L20"/>
    <property type="match status" value="1"/>
</dbReference>
<evidence type="ECO:0000256" key="3">
    <source>
        <dbReference type="ARBA" id="ARBA00023274"/>
    </source>
</evidence>
<comment type="function">
    <text evidence="5 6">Binds directly to 23S ribosomal RNA and is necessary for the in vitro assembly process of the 50S ribosomal subunit. It is not involved in the protein synthesizing functions of that subunit.</text>
</comment>
<reference evidence="7 8" key="1">
    <citation type="journal article" date="2015" name="Nature">
        <title>rRNA introns, odd ribosomes, and small enigmatic genomes across a large radiation of phyla.</title>
        <authorList>
            <person name="Brown C.T."/>
            <person name="Hug L.A."/>
            <person name="Thomas B.C."/>
            <person name="Sharon I."/>
            <person name="Castelle C.J."/>
            <person name="Singh A."/>
            <person name="Wilkins M.J."/>
            <person name="Williams K.H."/>
            <person name="Banfield J.F."/>
        </authorList>
    </citation>
    <scope>NUCLEOTIDE SEQUENCE [LARGE SCALE GENOMIC DNA]</scope>
</reference>
<dbReference type="Pfam" id="PF00453">
    <property type="entry name" value="Ribosomal_L20"/>
    <property type="match status" value="1"/>
</dbReference>
<organism evidence="7 8">
    <name type="scientific">Candidatus Roizmanbacteria bacterium GW2011_GWA2_32_13</name>
    <dbReference type="NCBI Taxonomy" id="1618475"/>
    <lineage>
        <taxon>Bacteria</taxon>
        <taxon>Candidatus Roizmaniibacteriota</taxon>
    </lineage>
</organism>
<dbReference type="GO" id="GO:0000027">
    <property type="term" value="P:ribosomal large subunit assembly"/>
    <property type="evidence" value="ECO:0007669"/>
    <property type="project" value="UniProtKB-UniRule"/>
</dbReference>
<evidence type="ECO:0000256" key="1">
    <source>
        <dbReference type="ARBA" id="ARBA00007698"/>
    </source>
</evidence>